<dbReference type="Pfam" id="PF04258">
    <property type="entry name" value="Peptidase_A22B"/>
    <property type="match status" value="1"/>
</dbReference>
<evidence type="ECO:0000256" key="7">
    <source>
        <dbReference type="ARBA" id="ARBA00023136"/>
    </source>
</evidence>
<evidence type="ECO:0008006" key="12">
    <source>
        <dbReference type="Google" id="ProtNLM"/>
    </source>
</evidence>
<accession>A0AAN6YXH8</accession>
<dbReference type="GO" id="GO:0006465">
    <property type="term" value="P:signal peptide processing"/>
    <property type="evidence" value="ECO:0007669"/>
    <property type="project" value="TreeGrafter"/>
</dbReference>
<proteinExistence type="inferred from homology"/>
<dbReference type="SMART" id="SM00730">
    <property type="entry name" value="PSN"/>
    <property type="match status" value="1"/>
</dbReference>
<feature type="transmembrane region" description="Helical" evidence="9">
    <location>
        <begin position="124"/>
        <end position="150"/>
    </location>
</feature>
<protein>
    <recommendedName>
        <fullName evidence="12">Intramembrane protease</fullName>
    </recommendedName>
</protein>
<dbReference type="GO" id="GO:0042500">
    <property type="term" value="F:aspartic endopeptidase activity, intramembrane cleaving"/>
    <property type="evidence" value="ECO:0007669"/>
    <property type="project" value="InterPro"/>
</dbReference>
<dbReference type="GeneID" id="89938295"/>
<feature type="transmembrane region" description="Helical" evidence="9">
    <location>
        <begin position="458"/>
        <end position="476"/>
    </location>
</feature>
<evidence type="ECO:0000313" key="11">
    <source>
        <dbReference type="Proteomes" id="UP001302812"/>
    </source>
</evidence>
<keyword evidence="11" id="KW-1185">Reference proteome</keyword>
<dbReference type="Proteomes" id="UP001302812">
    <property type="component" value="Unassembled WGS sequence"/>
</dbReference>
<feature type="transmembrane region" description="Helical" evidence="9">
    <location>
        <begin position="92"/>
        <end position="112"/>
    </location>
</feature>
<reference evidence="10" key="1">
    <citation type="journal article" date="2023" name="Mol. Phylogenet. Evol.">
        <title>Genome-scale phylogeny and comparative genomics of the fungal order Sordariales.</title>
        <authorList>
            <person name="Hensen N."/>
            <person name="Bonometti L."/>
            <person name="Westerberg I."/>
            <person name="Brannstrom I.O."/>
            <person name="Guillou S."/>
            <person name="Cros-Aarteil S."/>
            <person name="Calhoun S."/>
            <person name="Haridas S."/>
            <person name="Kuo A."/>
            <person name="Mondo S."/>
            <person name="Pangilinan J."/>
            <person name="Riley R."/>
            <person name="LaButti K."/>
            <person name="Andreopoulos B."/>
            <person name="Lipzen A."/>
            <person name="Chen C."/>
            <person name="Yan M."/>
            <person name="Daum C."/>
            <person name="Ng V."/>
            <person name="Clum A."/>
            <person name="Steindorff A."/>
            <person name="Ohm R.A."/>
            <person name="Martin F."/>
            <person name="Silar P."/>
            <person name="Natvig D.O."/>
            <person name="Lalanne C."/>
            <person name="Gautier V."/>
            <person name="Ament-Velasquez S.L."/>
            <person name="Kruys A."/>
            <person name="Hutchinson M.I."/>
            <person name="Powell A.J."/>
            <person name="Barry K."/>
            <person name="Miller A.N."/>
            <person name="Grigoriev I.V."/>
            <person name="Debuchy R."/>
            <person name="Gladieux P."/>
            <person name="Hiltunen Thoren M."/>
            <person name="Johannesson H."/>
        </authorList>
    </citation>
    <scope>NUCLEOTIDE SEQUENCE</scope>
    <source>
        <strain evidence="10">CBS 508.74</strain>
    </source>
</reference>
<dbReference type="InterPro" id="IPR007369">
    <property type="entry name" value="Peptidase_A22B_SPP"/>
</dbReference>
<dbReference type="GO" id="GO:0033619">
    <property type="term" value="P:membrane protein proteolysis"/>
    <property type="evidence" value="ECO:0007669"/>
    <property type="project" value="TreeGrafter"/>
</dbReference>
<feature type="transmembrane region" description="Helical" evidence="9">
    <location>
        <begin position="430"/>
        <end position="452"/>
    </location>
</feature>
<dbReference type="RefSeq" id="XP_064675326.1">
    <property type="nucleotide sequence ID" value="XM_064814170.1"/>
</dbReference>
<name>A0AAN6YXH8_9PEZI</name>
<comment type="caution">
    <text evidence="10">The sequence shown here is derived from an EMBL/GenBank/DDBJ whole genome shotgun (WGS) entry which is preliminary data.</text>
</comment>
<evidence type="ECO:0000256" key="1">
    <source>
        <dbReference type="ARBA" id="ARBA00004477"/>
    </source>
</evidence>
<dbReference type="PANTHER" id="PTHR12174:SF23">
    <property type="entry name" value="MINOR HISTOCOMPATIBILITY ANTIGEN H13"/>
    <property type="match status" value="1"/>
</dbReference>
<dbReference type="EMBL" id="MU853332">
    <property type="protein sequence ID" value="KAK4117756.1"/>
    <property type="molecule type" value="Genomic_DNA"/>
</dbReference>
<comment type="similarity">
    <text evidence="2">Belongs to the peptidase A22B family.</text>
</comment>
<keyword evidence="3 9" id="KW-0812">Transmembrane</keyword>
<dbReference type="AlphaFoldDB" id="A0AAN6YXH8"/>
<evidence type="ECO:0000256" key="3">
    <source>
        <dbReference type="ARBA" id="ARBA00022692"/>
    </source>
</evidence>
<evidence type="ECO:0000256" key="9">
    <source>
        <dbReference type="SAM" id="Phobius"/>
    </source>
</evidence>
<sequence>MSSGNTSPGMSDVPSAPGQEPIHTVPTLISVFFRLFESQFLLVIFSALAIIWLGAHGSLRRPPSAAPPKLKKGEKRSEKENFMEGLTLSDAIWFPLALGAVLIGLYYLILWLQDPAVLNQLLRAYMSLMAVTGLAALAGDALDIMSSLVFPSMWADRNGQVHYIDPDRRCQYVINRLTGEETVVEGKQTPFPGILSNLAISRDWSRFWWDVRHLLNETWTVRLAVRGKTLTKVEVRLNDLVRFTIGVSIAVAYHWTGWPALSNAVSVAMCYASFMLLTPTSFSIGSLVLGGLFIYDIVMVFYTPYMITVAKKLDAPIKLVFNSTSGVSMLGLGDIVVPGLLMGLALRFDLFQYYHKQTKLEPITLTTEIASPESETTETTGKTHYRRVKVPYVDTSGQWGNRFWTTPLGRLVPTNEATSPIAATAFPKPYFYASLAGYAAGMFATLAALVVFNHGQPALLYLVPGVTGSLWLTGLIRGEVKDMLGYTEDGSLDTEDVVVELDADGRVIKETAKKAPEKPEKEKPNDQAEDAEGTREEEKPQGNKSRELFVFSITAPRSVA</sequence>
<keyword evidence="4" id="KW-0378">Hydrolase</keyword>
<dbReference type="GO" id="GO:0098553">
    <property type="term" value="C:lumenal side of endoplasmic reticulum membrane"/>
    <property type="evidence" value="ECO:0007669"/>
    <property type="project" value="TreeGrafter"/>
</dbReference>
<evidence type="ECO:0000256" key="8">
    <source>
        <dbReference type="SAM" id="MobiDB-lite"/>
    </source>
</evidence>
<organism evidence="10 11">
    <name type="scientific">Canariomyces notabilis</name>
    <dbReference type="NCBI Taxonomy" id="2074819"/>
    <lineage>
        <taxon>Eukaryota</taxon>
        <taxon>Fungi</taxon>
        <taxon>Dikarya</taxon>
        <taxon>Ascomycota</taxon>
        <taxon>Pezizomycotina</taxon>
        <taxon>Sordariomycetes</taxon>
        <taxon>Sordariomycetidae</taxon>
        <taxon>Sordariales</taxon>
        <taxon>Chaetomiaceae</taxon>
        <taxon>Canariomyces</taxon>
    </lineage>
</organism>
<keyword evidence="6 9" id="KW-1133">Transmembrane helix</keyword>
<keyword evidence="7 9" id="KW-0472">Membrane</keyword>
<dbReference type="InterPro" id="IPR006639">
    <property type="entry name" value="Preselin/SPP"/>
</dbReference>
<reference evidence="10" key="2">
    <citation type="submission" date="2023-05" db="EMBL/GenBank/DDBJ databases">
        <authorList>
            <consortium name="Lawrence Berkeley National Laboratory"/>
            <person name="Steindorff A."/>
            <person name="Hensen N."/>
            <person name="Bonometti L."/>
            <person name="Westerberg I."/>
            <person name="Brannstrom I.O."/>
            <person name="Guillou S."/>
            <person name="Cros-Aarteil S."/>
            <person name="Calhoun S."/>
            <person name="Haridas S."/>
            <person name="Kuo A."/>
            <person name="Mondo S."/>
            <person name="Pangilinan J."/>
            <person name="Riley R."/>
            <person name="Labutti K."/>
            <person name="Andreopoulos B."/>
            <person name="Lipzen A."/>
            <person name="Chen C."/>
            <person name="Yanf M."/>
            <person name="Daum C."/>
            <person name="Ng V."/>
            <person name="Clum A."/>
            <person name="Ohm R."/>
            <person name="Martin F."/>
            <person name="Silar P."/>
            <person name="Natvig D."/>
            <person name="Lalanne C."/>
            <person name="Gautier V."/>
            <person name="Ament-Velasquez S.L."/>
            <person name="Kruys A."/>
            <person name="Hutchinson M.I."/>
            <person name="Powell A.J."/>
            <person name="Barry K."/>
            <person name="Miller A.N."/>
            <person name="Grigoriev I.V."/>
            <person name="Debuchy R."/>
            <person name="Gladieux P."/>
            <person name="Thoren M.H."/>
            <person name="Johannesson H."/>
        </authorList>
    </citation>
    <scope>NUCLEOTIDE SEQUENCE</scope>
    <source>
        <strain evidence="10">CBS 508.74</strain>
    </source>
</reference>
<evidence type="ECO:0000256" key="6">
    <source>
        <dbReference type="ARBA" id="ARBA00022989"/>
    </source>
</evidence>
<evidence type="ECO:0000256" key="4">
    <source>
        <dbReference type="ARBA" id="ARBA00022801"/>
    </source>
</evidence>
<gene>
    <name evidence="10" type="ORF">N656DRAFT_773959</name>
</gene>
<comment type="subcellular location">
    <subcellularLocation>
        <location evidence="1">Endoplasmic reticulum membrane</location>
        <topology evidence="1">Multi-pass membrane protein</topology>
    </subcellularLocation>
</comment>
<feature type="transmembrane region" description="Helical" evidence="9">
    <location>
        <begin position="284"/>
        <end position="307"/>
    </location>
</feature>
<evidence type="ECO:0000313" key="10">
    <source>
        <dbReference type="EMBL" id="KAK4117756.1"/>
    </source>
</evidence>
<feature type="transmembrane region" description="Helical" evidence="9">
    <location>
        <begin position="40"/>
        <end position="59"/>
    </location>
</feature>
<dbReference type="GO" id="GO:0098554">
    <property type="term" value="C:cytoplasmic side of endoplasmic reticulum membrane"/>
    <property type="evidence" value="ECO:0007669"/>
    <property type="project" value="TreeGrafter"/>
</dbReference>
<keyword evidence="5" id="KW-0256">Endoplasmic reticulum</keyword>
<evidence type="ECO:0000256" key="5">
    <source>
        <dbReference type="ARBA" id="ARBA00022824"/>
    </source>
</evidence>
<feature type="transmembrane region" description="Helical" evidence="9">
    <location>
        <begin position="327"/>
        <end position="346"/>
    </location>
</feature>
<evidence type="ECO:0000256" key="2">
    <source>
        <dbReference type="ARBA" id="ARBA00006859"/>
    </source>
</evidence>
<feature type="compositionally biased region" description="Basic and acidic residues" evidence="8">
    <location>
        <begin position="509"/>
        <end position="547"/>
    </location>
</feature>
<feature type="region of interest" description="Disordered" evidence="8">
    <location>
        <begin position="509"/>
        <end position="560"/>
    </location>
</feature>
<dbReference type="PANTHER" id="PTHR12174">
    <property type="entry name" value="SIGNAL PEPTIDE PEPTIDASE"/>
    <property type="match status" value="1"/>
</dbReference>